<keyword evidence="1" id="KW-0472">Membrane</keyword>
<evidence type="ECO:0000313" key="3">
    <source>
        <dbReference type="Proteomes" id="UP001321786"/>
    </source>
</evidence>
<evidence type="ECO:0000256" key="1">
    <source>
        <dbReference type="SAM" id="Phobius"/>
    </source>
</evidence>
<organism evidence="2 3">
    <name type="scientific">Helicovermis profundi</name>
    <dbReference type="NCBI Taxonomy" id="3065157"/>
    <lineage>
        <taxon>Bacteria</taxon>
        <taxon>Bacillati</taxon>
        <taxon>Bacillota</taxon>
        <taxon>Clostridia</taxon>
        <taxon>Helicovermis</taxon>
    </lineage>
</organism>
<keyword evidence="1" id="KW-0812">Transmembrane</keyword>
<reference evidence="2 3" key="1">
    <citation type="submission" date="2023-08" db="EMBL/GenBank/DDBJ databases">
        <title>Helicovermis profunda gen. nov., sp. nov., a novel mesophilic, fermentative bacterium within the Bacillota from a deep-sea hydrothermal vent chimney.</title>
        <authorList>
            <person name="Miyazaki U."/>
            <person name="Mizutani D."/>
            <person name="Hashimoto Y."/>
            <person name="Tame A."/>
            <person name="Sawayama S."/>
            <person name="Miyazaki J."/>
            <person name="Takai K."/>
            <person name="Nakagawa S."/>
        </authorList>
    </citation>
    <scope>NUCLEOTIDE SEQUENCE [LARGE SCALE GENOMIC DNA]</scope>
    <source>
        <strain evidence="2 3">S502</strain>
    </source>
</reference>
<evidence type="ECO:0000313" key="2">
    <source>
        <dbReference type="EMBL" id="BEP28161.1"/>
    </source>
</evidence>
<name>A0AAU9ELM1_9FIRM</name>
<gene>
    <name evidence="2" type="ORF">HLPR_04920</name>
</gene>
<keyword evidence="3" id="KW-1185">Reference proteome</keyword>
<accession>A0AAU9ELM1</accession>
<dbReference type="KEGG" id="hprf:HLPR_04920"/>
<dbReference type="EMBL" id="AP028654">
    <property type="protein sequence ID" value="BEP28161.1"/>
    <property type="molecule type" value="Genomic_DNA"/>
</dbReference>
<proteinExistence type="predicted"/>
<sequence length="96" mass="11398">MVKYVNNYRNDYRHGLYTFSFRWLKNCNEINKAFSLRIGELATIFHFFRVLIYILGRIGPLKEFDKNPKYRQSGDVNLFWVNFAGTLSVTGLIGFY</sequence>
<feature type="transmembrane region" description="Helical" evidence="1">
    <location>
        <begin position="76"/>
        <end position="95"/>
    </location>
</feature>
<dbReference type="Proteomes" id="UP001321786">
    <property type="component" value="Chromosome"/>
</dbReference>
<dbReference type="AlphaFoldDB" id="A0AAU9ELM1"/>
<keyword evidence="1" id="KW-1133">Transmembrane helix</keyword>
<feature type="transmembrane region" description="Helical" evidence="1">
    <location>
        <begin position="34"/>
        <end position="55"/>
    </location>
</feature>
<protein>
    <submittedName>
        <fullName evidence="2">Uncharacterized protein</fullName>
    </submittedName>
</protein>